<dbReference type="Proteomes" id="UP000178870">
    <property type="component" value="Unassembled WGS sequence"/>
</dbReference>
<reference evidence="2 3" key="1">
    <citation type="journal article" date="2016" name="Nat. Commun.">
        <title>Thousands of microbial genomes shed light on interconnected biogeochemical processes in an aquifer system.</title>
        <authorList>
            <person name="Anantharaman K."/>
            <person name="Brown C.T."/>
            <person name="Hug L.A."/>
            <person name="Sharon I."/>
            <person name="Castelle C.J."/>
            <person name="Probst A.J."/>
            <person name="Thomas B.C."/>
            <person name="Singh A."/>
            <person name="Wilkins M.J."/>
            <person name="Karaoz U."/>
            <person name="Brodie E.L."/>
            <person name="Williams K.H."/>
            <person name="Hubbard S.S."/>
            <person name="Banfield J.F."/>
        </authorList>
    </citation>
    <scope>NUCLEOTIDE SEQUENCE [LARGE SCALE GENOMIC DNA]</scope>
</reference>
<dbReference type="PROSITE" id="PS51318">
    <property type="entry name" value="TAT"/>
    <property type="match status" value="1"/>
</dbReference>
<comment type="caution">
    <text evidence="2">The sequence shown here is derived from an EMBL/GenBank/DDBJ whole genome shotgun (WGS) entry which is preliminary data.</text>
</comment>
<feature type="coiled-coil region" evidence="1">
    <location>
        <begin position="202"/>
        <end position="229"/>
    </location>
</feature>
<protein>
    <submittedName>
        <fullName evidence="2">Uncharacterized protein</fullName>
    </submittedName>
</protein>
<evidence type="ECO:0000313" key="3">
    <source>
        <dbReference type="Proteomes" id="UP000178870"/>
    </source>
</evidence>
<dbReference type="AlphaFoldDB" id="A0A1F7YYR2"/>
<dbReference type="EMBL" id="MGGP01000014">
    <property type="protein sequence ID" value="OGM32503.1"/>
    <property type="molecule type" value="Genomic_DNA"/>
</dbReference>
<evidence type="ECO:0000313" key="2">
    <source>
        <dbReference type="EMBL" id="OGM32503.1"/>
    </source>
</evidence>
<gene>
    <name evidence="2" type="ORF">A2803_03490</name>
</gene>
<dbReference type="InterPro" id="IPR006311">
    <property type="entry name" value="TAT_signal"/>
</dbReference>
<keyword evidence="1" id="KW-0175">Coiled coil</keyword>
<accession>A0A1F7YYR2</accession>
<organism evidence="2 3">
    <name type="scientific">Candidatus Woesebacteria bacterium RIFCSPHIGHO2_01_FULL_44_21</name>
    <dbReference type="NCBI Taxonomy" id="1802503"/>
    <lineage>
        <taxon>Bacteria</taxon>
        <taxon>Candidatus Woeseibacteriota</taxon>
    </lineage>
</organism>
<proteinExistence type="predicted"/>
<name>A0A1F7YYR2_9BACT</name>
<sequence length="237" mass="26675">MEERKGLTRREFIELAAAGGVSFFAPVFLQTLEQNPTQEATPETDPYAATDAANIRALTAIDRREGQVALESPRIIGYLEYRQDIFGPDRNRVVAVLADGQGQVYGFMDNVNCTLEMAEPHLGKREPLARTDDEFNVYYWPVTESEALPYGLRINATSGRVLDDEALPLPGGEVTAPYYALDEIINHTGETIQCPDFTDEAREFLNDTAEQAEEILGELREETGEVIDELRDWWNNR</sequence>
<evidence type="ECO:0000256" key="1">
    <source>
        <dbReference type="SAM" id="Coils"/>
    </source>
</evidence>